<keyword evidence="3" id="KW-0159">Chromosome partition</keyword>
<evidence type="ECO:0000256" key="1">
    <source>
        <dbReference type="ARBA" id="ARBA00022490"/>
    </source>
</evidence>
<protein>
    <submittedName>
        <fullName evidence="6">SMC-Scp complex subunit ScpB</fullName>
    </submittedName>
    <submittedName>
        <fullName evidence="7">Segregation and condensation protein B</fullName>
    </submittedName>
</protein>
<proteinExistence type="predicted"/>
<dbReference type="Gene3D" id="1.10.10.10">
    <property type="entry name" value="Winged helix-like DNA-binding domain superfamily/Winged helix DNA-binding domain"/>
    <property type="match status" value="1"/>
</dbReference>
<dbReference type="InterPro" id="IPR005234">
    <property type="entry name" value="ScpB_csome_segregation"/>
</dbReference>
<dbReference type="InterPro" id="IPR036388">
    <property type="entry name" value="WH-like_DNA-bd_sf"/>
</dbReference>
<keyword evidence="9" id="KW-1185">Reference proteome</keyword>
<keyword evidence="2" id="KW-0132">Cell division</keyword>
<evidence type="ECO:0000256" key="4">
    <source>
        <dbReference type="ARBA" id="ARBA00023306"/>
    </source>
</evidence>
<evidence type="ECO:0000313" key="9">
    <source>
        <dbReference type="Proteomes" id="UP000572988"/>
    </source>
</evidence>
<accession>A0A7Z7QPI5</accession>
<evidence type="ECO:0000256" key="3">
    <source>
        <dbReference type="ARBA" id="ARBA00022829"/>
    </source>
</evidence>
<keyword evidence="4" id="KW-0131">Cell cycle</keyword>
<dbReference type="GeneID" id="93790060"/>
<dbReference type="InterPro" id="IPR036390">
    <property type="entry name" value="WH_DNA-bd_sf"/>
</dbReference>
<evidence type="ECO:0000256" key="2">
    <source>
        <dbReference type="ARBA" id="ARBA00022618"/>
    </source>
</evidence>
<reference evidence="7" key="2">
    <citation type="submission" date="2018-06" db="EMBL/GenBank/DDBJ databases">
        <authorList>
            <consortium name="Pathogen Informatics"/>
            <person name="Doyle S."/>
        </authorList>
    </citation>
    <scope>NUCLEOTIDE SEQUENCE [LARGE SCALE GENOMIC DNA]</scope>
    <source>
        <strain evidence="7">NCTC12218</strain>
    </source>
</reference>
<dbReference type="PANTHER" id="PTHR34298">
    <property type="entry name" value="SEGREGATION AND CONDENSATION PROTEIN B"/>
    <property type="match status" value="1"/>
</dbReference>
<evidence type="ECO:0000313" key="8">
    <source>
        <dbReference type="Proteomes" id="UP000264146"/>
    </source>
</evidence>
<gene>
    <name evidence="7" type="primary">scpB_1</name>
    <name evidence="6" type="synonym">scpB</name>
    <name evidence="6" type="ORF">C1O36_04080</name>
    <name evidence="7" type="ORF">NCTC12218_01365</name>
</gene>
<reference evidence="6 9" key="1">
    <citation type="submission" date="2018-01" db="EMBL/GenBank/DDBJ databases">
        <title>Complete genome sequence of Staphylococcus Scheliferi isolated from human.</title>
        <authorList>
            <person name="Abouelkhair M.A."/>
            <person name="Bemis D.A."/>
            <person name="Kania S.A."/>
        </authorList>
    </citation>
    <scope>NUCLEOTIDE SEQUENCE [LARGE SCALE GENOMIC DNA]</scope>
    <source>
        <strain evidence="6 9">ATCC 43808</strain>
    </source>
</reference>
<keyword evidence="1" id="KW-0963">Cytoplasm</keyword>
<organism evidence="7">
    <name type="scientific">Staphylococcus schleiferi</name>
    <dbReference type="NCBI Taxonomy" id="1295"/>
    <lineage>
        <taxon>Bacteria</taxon>
        <taxon>Bacillati</taxon>
        <taxon>Bacillota</taxon>
        <taxon>Bacilli</taxon>
        <taxon>Bacillales</taxon>
        <taxon>Staphylococcaceae</taxon>
        <taxon>Staphylococcus</taxon>
    </lineage>
</organism>
<dbReference type="Proteomes" id="UP000264146">
    <property type="component" value="Chromosome"/>
</dbReference>
<dbReference type="EMBL" id="LR962863">
    <property type="protein sequence ID" value="CAD7359707.1"/>
    <property type="molecule type" value="Genomic_DNA"/>
</dbReference>
<dbReference type="EMBL" id="UHEF01000001">
    <property type="protein sequence ID" value="SUM88844.1"/>
    <property type="molecule type" value="Genomic_DNA"/>
</dbReference>
<dbReference type="NCBIfam" id="TIGR00281">
    <property type="entry name" value="SMC-Scp complex subunit ScpB"/>
    <property type="match status" value="1"/>
</dbReference>
<name>A0A7Z7QPI5_STASC</name>
<dbReference type="GO" id="GO:0051301">
    <property type="term" value="P:cell division"/>
    <property type="evidence" value="ECO:0007669"/>
    <property type="project" value="UniProtKB-KW"/>
</dbReference>
<reference evidence="5 8" key="3">
    <citation type="submission" date="2020-11" db="EMBL/GenBank/DDBJ databases">
        <authorList>
            <consortium name="Pathogen Informatics"/>
        </authorList>
    </citation>
    <scope>NUCLEOTIDE SEQUENCE [LARGE SCALE GENOMIC DNA]</scope>
    <source>
        <strain evidence="5 8">NCTC12218</strain>
    </source>
</reference>
<evidence type="ECO:0000313" key="5">
    <source>
        <dbReference type="EMBL" id="CAD7359707.1"/>
    </source>
</evidence>
<dbReference type="PIRSF" id="PIRSF019345">
    <property type="entry name" value="ScpB"/>
    <property type="match status" value="1"/>
</dbReference>
<sequence>MTLNTIEALAAILYTVGEDGIDEAQLLETLAVDSDTLNTAISQLNLPGLEIHQYGNRFILTTQREAEPYIESLIINKASTKLSQAAMEVLAIIAYNQPVTRNDIELIRGVGSDGPVKTLIGKGLIEPRNNPEARGQQLYTTELFLNVFGLENLEALPTTDEEEEEIESFFSQLVNQKGES</sequence>
<dbReference type="RefSeq" id="WP_016425126.1">
    <property type="nucleotide sequence ID" value="NZ_CABKRV010000001.1"/>
</dbReference>
<dbReference type="Proteomes" id="UP000572988">
    <property type="component" value="Unassembled WGS sequence"/>
</dbReference>
<dbReference type="GO" id="GO:0051304">
    <property type="term" value="P:chromosome separation"/>
    <property type="evidence" value="ECO:0007669"/>
    <property type="project" value="InterPro"/>
</dbReference>
<dbReference type="SUPFAM" id="SSF46785">
    <property type="entry name" value="Winged helix' DNA-binding domain"/>
    <property type="match status" value="1"/>
</dbReference>
<dbReference type="EMBL" id="POVK01000009">
    <property type="protein sequence ID" value="NHA33709.1"/>
    <property type="molecule type" value="Genomic_DNA"/>
</dbReference>
<evidence type="ECO:0000313" key="7">
    <source>
        <dbReference type="EMBL" id="SUM88844.1"/>
    </source>
</evidence>
<evidence type="ECO:0000313" key="6">
    <source>
        <dbReference type="EMBL" id="NHA33709.1"/>
    </source>
</evidence>
<dbReference type="Pfam" id="PF04079">
    <property type="entry name" value="SMC_ScpB"/>
    <property type="match status" value="1"/>
</dbReference>
<dbReference type="AlphaFoldDB" id="A0A7Z7QPI5"/>
<dbReference type="PANTHER" id="PTHR34298:SF2">
    <property type="entry name" value="SEGREGATION AND CONDENSATION PROTEIN B"/>
    <property type="match status" value="1"/>
</dbReference>